<protein>
    <submittedName>
        <fullName evidence="1">Uncharacterized protein</fullName>
    </submittedName>
</protein>
<name>A0A2P2LKM2_RHIMU</name>
<proteinExistence type="predicted"/>
<reference evidence="1" key="1">
    <citation type="submission" date="2018-02" db="EMBL/GenBank/DDBJ databases">
        <title>Rhizophora mucronata_Transcriptome.</title>
        <authorList>
            <person name="Meera S.P."/>
            <person name="Sreeshan A."/>
            <person name="Augustine A."/>
        </authorList>
    </citation>
    <scope>NUCLEOTIDE SEQUENCE</scope>
    <source>
        <tissue evidence="1">Leaf</tissue>
    </source>
</reference>
<accession>A0A2P2LKM2</accession>
<dbReference type="AlphaFoldDB" id="A0A2P2LKM2"/>
<evidence type="ECO:0000313" key="1">
    <source>
        <dbReference type="EMBL" id="MBX18510.1"/>
    </source>
</evidence>
<sequence>MTRGELTVGFKISYPDTSFYHKQYSKLSSSVEIVIMVPIMSTINMTIQIHKDASIEQQ</sequence>
<dbReference type="EMBL" id="GGEC01038026">
    <property type="protein sequence ID" value="MBX18510.1"/>
    <property type="molecule type" value="Transcribed_RNA"/>
</dbReference>
<organism evidence="1">
    <name type="scientific">Rhizophora mucronata</name>
    <name type="common">Asiatic mangrove</name>
    <dbReference type="NCBI Taxonomy" id="61149"/>
    <lineage>
        <taxon>Eukaryota</taxon>
        <taxon>Viridiplantae</taxon>
        <taxon>Streptophyta</taxon>
        <taxon>Embryophyta</taxon>
        <taxon>Tracheophyta</taxon>
        <taxon>Spermatophyta</taxon>
        <taxon>Magnoliopsida</taxon>
        <taxon>eudicotyledons</taxon>
        <taxon>Gunneridae</taxon>
        <taxon>Pentapetalae</taxon>
        <taxon>rosids</taxon>
        <taxon>fabids</taxon>
        <taxon>Malpighiales</taxon>
        <taxon>Rhizophoraceae</taxon>
        <taxon>Rhizophora</taxon>
    </lineage>
</organism>